<feature type="region of interest" description="Disordered" evidence="1">
    <location>
        <begin position="147"/>
        <end position="172"/>
    </location>
</feature>
<dbReference type="AlphaFoldDB" id="A0AAE0CEZ8"/>
<evidence type="ECO:0000313" key="3">
    <source>
        <dbReference type="Proteomes" id="UP001190700"/>
    </source>
</evidence>
<dbReference type="Proteomes" id="UP001190700">
    <property type="component" value="Unassembled WGS sequence"/>
</dbReference>
<name>A0AAE0CEZ8_9CHLO</name>
<organism evidence="2 3">
    <name type="scientific">Cymbomonas tetramitiformis</name>
    <dbReference type="NCBI Taxonomy" id="36881"/>
    <lineage>
        <taxon>Eukaryota</taxon>
        <taxon>Viridiplantae</taxon>
        <taxon>Chlorophyta</taxon>
        <taxon>Pyramimonadophyceae</taxon>
        <taxon>Pyramimonadales</taxon>
        <taxon>Pyramimonadaceae</taxon>
        <taxon>Cymbomonas</taxon>
    </lineage>
</organism>
<feature type="compositionally biased region" description="Basic residues" evidence="1">
    <location>
        <begin position="156"/>
        <end position="172"/>
    </location>
</feature>
<sequence length="172" mass="19817">MYILAMHNAIMRICDNVTAPINLFMSQVSNQQFQIIDLRYQYISIKVVNFSITPRGTEEMSDEDVGIAVCVSLCICVRRRLLYVPGRRVGVLQMQAAESRRGERQEGRRVACLTCGRTEVMGAARGGTKKREENFVMEGSWEEQLVRSAGNGGQQGRRRRRESTRRMRRWLR</sequence>
<comment type="caution">
    <text evidence="2">The sequence shown here is derived from an EMBL/GenBank/DDBJ whole genome shotgun (WGS) entry which is preliminary data.</text>
</comment>
<evidence type="ECO:0000256" key="1">
    <source>
        <dbReference type="SAM" id="MobiDB-lite"/>
    </source>
</evidence>
<reference evidence="2 3" key="1">
    <citation type="journal article" date="2015" name="Genome Biol. Evol.">
        <title>Comparative Genomics of a Bacterivorous Green Alga Reveals Evolutionary Causalities and Consequences of Phago-Mixotrophic Mode of Nutrition.</title>
        <authorList>
            <person name="Burns J.A."/>
            <person name="Paasch A."/>
            <person name="Narechania A."/>
            <person name="Kim E."/>
        </authorList>
    </citation>
    <scope>NUCLEOTIDE SEQUENCE [LARGE SCALE GENOMIC DNA]</scope>
    <source>
        <strain evidence="2 3">PLY_AMNH</strain>
    </source>
</reference>
<gene>
    <name evidence="2" type="ORF">CYMTET_37802</name>
</gene>
<evidence type="ECO:0000313" key="2">
    <source>
        <dbReference type="EMBL" id="KAK3252920.1"/>
    </source>
</evidence>
<keyword evidence="3" id="KW-1185">Reference proteome</keyword>
<proteinExistence type="predicted"/>
<dbReference type="EMBL" id="LGRX02025097">
    <property type="protein sequence ID" value="KAK3252920.1"/>
    <property type="molecule type" value="Genomic_DNA"/>
</dbReference>
<protein>
    <submittedName>
        <fullName evidence="2">Uncharacterized protein</fullName>
    </submittedName>
</protein>
<accession>A0AAE0CEZ8</accession>